<evidence type="ECO:0000256" key="4">
    <source>
        <dbReference type="ARBA" id="ARBA00023157"/>
    </source>
</evidence>
<dbReference type="PIRSF" id="PIRSF000077">
    <property type="entry name" value="Thioredoxin"/>
    <property type="match status" value="1"/>
</dbReference>
<evidence type="ECO:0000256" key="5">
    <source>
        <dbReference type="ARBA" id="ARBA00023284"/>
    </source>
</evidence>
<dbReference type="EMBL" id="LBWS01000005">
    <property type="protein sequence ID" value="KKR15300.1"/>
    <property type="molecule type" value="Genomic_DNA"/>
</dbReference>
<reference evidence="11 12" key="1">
    <citation type="journal article" date="2015" name="Nature">
        <title>rRNA introns, odd ribosomes, and small enigmatic genomes across a large radiation of phyla.</title>
        <authorList>
            <person name="Brown C.T."/>
            <person name="Hug L.A."/>
            <person name="Thomas B.C."/>
            <person name="Sharon I."/>
            <person name="Castelle C.J."/>
            <person name="Singh A."/>
            <person name="Wilkins M.J."/>
            <person name="Williams K.H."/>
            <person name="Banfield J.F."/>
        </authorList>
    </citation>
    <scope>NUCLEOTIDE SEQUENCE [LARGE SCALE GENOMIC DNA]</scope>
</reference>
<dbReference type="GO" id="GO:0015035">
    <property type="term" value="F:protein-disulfide reductase activity"/>
    <property type="evidence" value="ECO:0007669"/>
    <property type="project" value="UniProtKB-UniRule"/>
</dbReference>
<keyword evidence="2" id="KW-0813">Transport</keyword>
<feature type="domain" description="Thioredoxin" evidence="10">
    <location>
        <begin position="1"/>
        <end position="105"/>
    </location>
</feature>
<comment type="caution">
    <text evidence="11">The sequence shown here is derived from an EMBL/GenBank/DDBJ whole genome shotgun (WGS) entry which is preliminary data.</text>
</comment>
<dbReference type="PANTHER" id="PTHR45663:SF11">
    <property type="entry name" value="GEO12009P1"/>
    <property type="match status" value="1"/>
</dbReference>
<evidence type="ECO:0000256" key="2">
    <source>
        <dbReference type="ARBA" id="ARBA00022448"/>
    </source>
</evidence>
<dbReference type="InterPro" id="IPR005746">
    <property type="entry name" value="Thioredoxin"/>
</dbReference>
<dbReference type="GO" id="GO:0005829">
    <property type="term" value="C:cytosol"/>
    <property type="evidence" value="ECO:0007669"/>
    <property type="project" value="TreeGrafter"/>
</dbReference>
<keyword evidence="5 9" id="KW-0676">Redox-active center</keyword>
<dbReference type="Gene3D" id="3.40.30.10">
    <property type="entry name" value="Glutaredoxin"/>
    <property type="match status" value="1"/>
</dbReference>
<feature type="active site" description="Nucleophile" evidence="8">
    <location>
        <position position="35"/>
    </location>
</feature>
<dbReference type="Pfam" id="PF00085">
    <property type="entry name" value="Thioredoxin"/>
    <property type="match status" value="1"/>
</dbReference>
<keyword evidence="4 9" id="KW-1015">Disulfide bond</keyword>
<evidence type="ECO:0000259" key="10">
    <source>
        <dbReference type="PROSITE" id="PS51352"/>
    </source>
</evidence>
<evidence type="ECO:0000256" key="6">
    <source>
        <dbReference type="NCBIfam" id="TIGR01068"/>
    </source>
</evidence>
<evidence type="ECO:0000256" key="1">
    <source>
        <dbReference type="ARBA" id="ARBA00008987"/>
    </source>
</evidence>
<dbReference type="CDD" id="cd02947">
    <property type="entry name" value="TRX_family"/>
    <property type="match status" value="1"/>
</dbReference>
<feature type="disulfide bond" description="Redox-active" evidence="9">
    <location>
        <begin position="32"/>
        <end position="35"/>
    </location>
</feature>
<dbReference type="Proteomes" id="UP000034048">
    <property type="component" value="Unassembled WGS sequence"/>
</dbReference>
<evidence type="ECO:0000256" key="7">
    <source>
        <dbReference type="PIRNR" id="PIRNR000077"/>
    </source>
</evidence>
<comment type="similarity">
    <text evidence="1 7">Belongs to the thioredoxin family.</text>
</comment>
<dbReference type="GO" id="GO:0045454">
    <property type="term" value="P:cell redox homeostasis"/>
    <property type="evidence" value="ECO:0007669"/>
    <property type="project" value="TreeGrafter"/>
</dbReference>
<feature type="site" description="Contributes to redox potential value" evidence="8">
    <location>
        <position position="33"/>
    </location>
</feature>
<dbReference type="NCBIfam" id="TIGR01068">
    <property type="entry name" value="thioredoxin"/>
    <property type="match status" value="1"/>
</dbReference>
<sequence length="105" mass="11295">MLKQLTDDNFATEVLAMSKDKPVLVDFFATWCGPCKMQMPIVEAVAEEIGEGAVVGAMNVEVGQATAQEYGVMSIPTLIVFKAGQPSKTFVGVQTKQTLLQELKG</sequence>
<gene>
    <name evidence="11" type="ORF">UT42_C0005G0020</name>
</gene>
<keyword evidence="3" id="KW-0249">Electron transport</keyword>
<dbReference type="PRINTS" id="PR00421">
    <property type="entry name" value="THIOREDOXIN"/>
</dbReference>
<proteinExistence type="inferred from homology"/>
<accession>A0A0G0QYB7</accession>
<feature type="site" description="Contributes to redox potential value" evidence="8">
    <location>
        <position position="34"/>
    </location>
</feature>
<evidence type="ECO:0000256" key="9">
    <source>
        <dbReference type="PIRSR" id="PIRSR000077-4"/>
    </source>
</evidence>
<dbReference type="SUPFAM" id="SSF52833">
    <property type="entry name" value="Thioredoxin-like"/>
    <property type="match status" value="1"/>
</dbReference>
<dbReference type="AlphaFoldDB" id="A0A0G0QYB7"/>
<name>A0A0G0QYB7_9BACT</name>
<organism evidence="11 12">
    <name type="scientific">Candidatus Falkowbacteria bacterium GW2011_GWA2_39_24</name>
    <dbReference type="NCBI Taxonomy" id="1618634"/>
    <lineage>
        <taxon>Bacteria</taxon>
        <taxon>Candidatus Falkowiibacteriota</taxon>
    </lineage>
</organism>
<evidence type="ECO:0000313" key="11">
    <source>
        <dbReference type="EMBL" id="KKR15300.1"/>
    </source>
</evidence>
<dbReference type="PROSITE" id="PS51352">
    <property type="entry name" value="THIOREDOXIN_2"/>
    <property type="match status" value="1"/>
</dbReference>
<evidence type="ECO:0000256" key="8">
    <source>
        <dbReference type="PIRSR" id="PIRSR000077-1"/>
    </source>
</evidence>
<evidence type="ECO:0000256" key="3">
    <source>
        <dbReference type="ARBA" id="ARBA00022982"/>
    </source>
</evidence>
<dbReference type="InterPro" id="IPR017937">
    <property type="entry name" value="Thioredoxin_CS"/>
</dbReference>
<dbReference type="InterPro" id="IPR013766">
    <property type="entry name" value="Thioredoxin_domain"/>
</dbReference>
<evidence type="ECO:0000313" key="12">
    <source>
        <dbReference type="Proteomes" id="UP000034048"/>
    </source>
</evidence>
<dbReference type="FunFam" id="3.40.30.10:FF:000001">
    <property type="entry name" value="Thioredoxin"/>
    <property type="match status" value="1"/>
</dbReference>
<dbReference type="PATRIC" id="fig|1618634.3.peg.82"/>
<dbReference type="InterPro" id="IPR036249">
    <property type="entry name" value="Thioredoxin-like_sf"/>
</dbReference>
<dbReference type="PANTHER" id="PTHR45663">
    <property type="entry name" value="GEO12009P1"/>
    <property type="match status" value="1"/>
</dbReference>
<feature type="active site" description="Nucleophile" evidence="8">
    <location>
        <position position="32"/>
    </location>
</feature>
<protein>
    <recommendedName>
        <fullName evidence="6 7">Thioredoxin</fullName>
    </recommendedName>
</protein>
<dbReference type="PROSITE" id="PS00194">
    <property type="entry name" value="THIOREDOXIN_1"/>
    <property type="match status" value="1"/>
</dbReference>
<feature type="site" description="Deprotonates C-terminal active site Cys" evidence="8">
    <location>
        <position position="26"/>
    </location>
</feature>